<gene>
    <name evidence="7" type="ORF">LSALG_LOCUS2880</name>
</gene>
<dbReference type="GO" id="GO:0015038">
    <property type="term" value="F:glutathione disulfide oxidoreductase activity"/>
    <property type="evidence" value="ECO:0007669"/>
    <property type="project" value="TreeGrafter"/>
</dbReference>
<keyword evidence="3" id="KW-0249">Electron transport</keyword>
<dbReference type="Pfam" id="PF00462">
    <property type="entry name" value="Glutaredoxin"/>
    <property type="match status" value="1"/>
</dbReference>
<dbReference type="PANTHER" id="PTHR45694:SF13">
    <property type="entry name" value="GLUTAREDOXIN-C1"/>
    <property type="match status" value="1"/>
</dbReference>
<dbReference type="CDD" id="cd03419">
    <property type="entry name" value="GRX_GRXh_1_2_like"/>
    <property type="match status" value="1"/>
</dbReference>
<proteinExistence type="inferred from homology"/>
<evidence type="ECO:0000313" key="8">
    <source>
        <dbReference type="Proteomes" id="UP001177003"/>
    </source>
</evidence>
<evidence type="ECO:0000259" key="6">
    <source>
        <dbReference type="Pfam" id="PF00462"/>
    </source>
</evidence>
<evidence type="ECO:0000256" key="1">
    <source>
        <dbReference type="ARBA" id="ARBA00002549"/>
    </source>
</evidence>
<dbReference type="GO" id="GO:0005737">
    <property type="term" value="C:cytoplasm"/>
    <property type="evidence" value="ECO:0007669"/>
    <property type="project" value="TreeGrafter"/>
</dbReference>
<sequence length="312" mass="34329">MFNTEVGPSPSWPRIDPLVPKQQSQLQDKTESAASQSDECPHVLSALKRQKGIVGVLSPQQQNSDSLIWLPTRPSELRSGSLPRTTSNGLSLCVVILRLSPTKTPIETELSSYNISQQMGIKAYTYKWRTKVVICFIAARRRVRIGNILCRLPRGYGVNTLSKSRPHTPAISGGLKNKQELGHKMGTIWSGGHKSREEIEMALSKVKEVVSSNPVVVFSKTYCGYCKRVKQLFKELNVSYKLLELDEESDGSEIQSALAEWTKQTTVPNVFIGGQHIGGSDAVMEKHRAGKLVPMLTEAGAIANNSAQLSSI</sequence>
<feature type="region of interest" description="Disordered" evidence="5">
    <location>
        <begin position="1"/>
        <end position="39"/>
    </location>
</feature>
<evidence type="ECO:0000256" key="5">
    <source>
        <dbReference type="SAM" id="MobiDB-lite"/>
    </source>
</evidence>
<dbReference type="InterPro" id="IPR017937">
    <property type="entry name" value="Thioredoxin_CS"/>
</dbReference>
<protein>
    <recommendedName>
        <fullName evidence="6">Glutaredoxin domain-containing protein</fullName>
    </recommendedName>
</protein>
<dbReference type="InterPro" id="IPR011899">
    <property type="entry name" value="Glutaredoxin_euk/vir"/>
</dbReference>
<keyword evidence="3" id="KW-0813">Transport</keyword>
<feature type="compositionally biased region" description="Polar residues" evidence="5">
    <location>
        <begin position="21"/>
        <end position="38"/>
    </location>
</feature>
<accession>A0AA35Y633</accession>
<feature type="domain" description="Glutaredoxin" evidence="6">
    <location>
        <begin position="215"/>
        <end position="277"/>
    </location>
</feature>
<dbReference type="EMBL" id="OX465086">
    <property type="protein sequence ID" value="CAI9262127.1"/>
    <property type="molecule type" value="Genomic_DNA"/>
</dbReference>
<dbReference type="PROSITE" id="PS00194">
    <property type="entry name" value="THIOREDOXIN_1"/>
    <property type="match status" value="1"/>
</dbReference>
<evidence type="ECO:0000256" key="3">
    <source>
        <dbReference type="ARBA" id="ARBA00022982"/>
    </source>
</evidence>
<dbReference type="AlphaFoldDB" id="A0AA35Y633"/>
<evidence type="ECO:0000313" key="7">
    <source>
        <dbReference type="EMBL" id="CAI9262127.1"/>
    </source>
</evidence>
<dbReference type="Proteomes" id="UP001177003">
    <property type="component" value="Chromosome 0"/>
</dbReference>
<dbReference type="PRINTS" id="PR00160">
    <property type="entry name" value="GLUTAREDOXIN"/>
</dbReference>
<comment type="function">
    <text evidence="1">Has a glutathione-disulfide oxidoreductase activity in the presence of NADPH and glutathione reductase. Reduces low molecular weight disulfides and proteins.</text>
</comment>
<dbReference type="FunFam" id="3.40.30.10:FF:000093">
    <property type="entry name" value="Glutaredoxin 2"/>
    <property type="match status" value="1"/>
</dbReference>
<evidence type="ECO:0000256" key="4">
    <source>
        <dbReference type="ARBA" id="ARBA00023284"/>
    </source>
</evidence>
<dbReference type="GO" id="GO:0034599">
    <property type="term" value="P:cellular response to oxidative stress"/>
    <property type="evidence" value="ECO:0007669"/>
    <property type="project" value="TreeGrafter"/>
</dbReference>
<dbReference type="NCBIfam" id="TIGR02180">
    <property type="entry name" value="GRX_euk"/>
    <property type="match status" value="1"/>
</dbReference>
<dbReference type="SUPFAM" id="SSF52833">
    <property type="entry name" value="Thioredoxin-like"/>
    <property type="match status" value="1"/>
</dbReference>
<dbReference type="InterPro" id="IPR014025">
    <property type="entry name" value="Glutaredoxin_subgr"/>
</dbReference>
<reference evidence="7" key="1">
    <citation type="submission" date="2023-04" db="EMBL/GenBank/DDBJ databases">
        <authorList>
            <person name="Vijverberg K."/>
            <person name="Xiong W."/>
            <person name="Schranz E."/>
        </authorList>
    </citation>
    <scope>NUCLEOTIDE SEQUENCE</scope>
</reference>
<name>A0AA35Y633_LACSI</name>
<keyword evidence="4" id="KW-0676">Redox-active center</keyword>
<dbReference type="PANTHER" id="PTHR45694">
    <property type="entry name" value="GLUTAREDOXIN 2"/>
    <property type="match status" value="1"/>
</dbReference>
<dbReference type="InterPro" id="IPR002109">
    <property type="entry name" value="Glutaredoxin"/>
</dbReference>
<dbReference type="Gene3D" id="3.40.30.10">
    <property type="entry name" value="Glutaredoxin"/>
    <property type="match status" value="1"/>
</dbReference>
<evidence type="ECO:0000256" key="2">
    <source>
        <dbReference type="ARBA" id="ARBA00007190"/>
    </source>
</evidence>
<comment type="similarity">
    <text evidence="2">Belongs to the glutaredoxin family. CPYC subfamily.</text>
</comment>
<organism evidence="7 8">
    <name type="scientific">Lactuca saligna</name>
    <name type="common">Willowleaf lettuce</name>
    <dbReference type="NCBI Taxonomy" id="75948"/>
    <lineage>
        <taxon>Eukaryota</taxon>
        <taxon>Viridiplantae</taxon>
        <taxon>Streptophyta</taxon>
        <taxon>Embryophyta</taxon>
        <taxon>Tracheophyta</taxon>
        <taxon>Spermatophyta</taxon>
        <taxon>Magnoliopsida</taxon>
        <taxon>eudicotyledons</taxon>
        <taxon>Gunneridae</taxon>
        <taxon>Pentapetalae</taxon>
        <taxon>asterids</taxon>
        <taxon>campanulids</taxon>
        <taxon>Asterales</taxon>
        <taxon>Asteraceae</taxon>
        <taxon>Cichorioideae</taxon>
        <taxon>Cichorieae</taxon>
        <taxon>Lactucinae</taxon>
        <taxon>Lactuca</taxon>
    </lineage>
</organism>
<dbReference type="PROSITE" id="PS51354">
    <property type="entry name" value="GLUTAREDOXIN_2"/>
    <property type="match status" value="1"/>
</dbReference>
<dbReference type="InterPro" id="IPR036249">
    <property type="entry name" value="Thioredoxin-like_sf"/>
</dbReference>
<keyword evidence="8" id="KW-1185">Reference proteome</keyword>